<sequence length="112" mass="12768">MHDVSELTIFDISTDATNSERIREETAKDTELQELIEELRSTSKDAPFTIDHRILFRDQREKDAHFQTIPDTAVSDVPIPDAPVPNVPAPDAQIPDIPQLRRSRREIKPPSK</sequence>
<organism evidence="2 3">
    <name type="scientific">Ignelater luminosus</name>
    <name type="common">Cucubano</name>
    <name type="synonym">Pyrophorus luminosus</name>
    <dbReference type="NCBI Taxonomy" id="2038154"/>
    <lineage>
        <taxon>Eukaryota</taxon>
        <taxon>Metazoa</taxon>
        <taxon>Ecdysozoa</taxon>
        <taxon>Arthropoda</taxon>
        <taxon>Hexapoda</taxon>
        <taxon>Insecta</taxon>
        <taxon>Pterygota</taxon>
        <taxon>Neoptera</taxon>
        <taxon>Endopterygota</taxon>
        <taxon>Coleoptera</taxon>
        <taxon>Polyphaga</taxon>
        <taxon>Elateriformia</taxon>
        <taxon>Elateroidea</taxon>
        <taxon>Elateridae</taxon>
        <taxon>Agrypninae</taxon>
        <taxon>Pyrophorini</taxon>
        <taxon>Ignelater</taxon>
    </lineage>
</organism>
<dbReference type="EMBL" id="VTPC01007757">
    <property type="protein sequence ID" value="KAF2893688.1"/>
    <property type="molecule type" value="Genomic_DNA"/>
</dbReference>
<feature type="region of interest" description="Disordered" evidence="1">
    <location>
        <begin position="69"/>
        <end position="112"/>
    </location>
</feature>
<protein>
    <submittedName>
        <fullName evidence="2">Uncharacterized protein</fullName>
    </submittedName>
</protein>
<reference evidence="2" key="1">
    <citation type="submission" date="2019-08" db="EMBL/GenBank/DDBJ databases">
        <title>The genome of the North American firefly Photinus pyralis.</title>
        <authorList>
            <consortium name="Photinus pyralis genome working group"/>
            <person name="Fallon T.R."/>
            <person name="Sander Lower S.E."/>
            <person name="Weng J.-K."/>
        </authorList>
    </citation>
    <scope>NUCLEOTIDE SEQUENCE</scope>
    <source>
        <strain evidence="2">TRF0915ILg1</strain>
        <tissue evidence="2">Whole body</tissue>
    </source>
</reference>
<evidence type="ECO:0000313" key="2">
    <source>
        <dbReference type="EMBL" id="KAF2893688.1"/>
    </source>
</evidence>
<name>A0A8K0CZH1_IGNLU</name>
<dbReference type="AlphaFoldDB" id="A0A8K0CZH1"/>
<proteinExistence type="predicted"/>
<dbReference type="Proteomes" id="UP000801492">
    <property type="component" value="Unassembled WGS sequence"/>
</dbReference>
<evidence type="ECO:0000256" key="1">
    <source>
        <dbReference type="SAM" id="MobiDB-lite"/>
    </source>
</evidence>
<comment type="caution">
    <text evidence="2">The sequence shown here is derived from an EMBL/GenBank/DDBJ whole genome shotgun (WGS) entry which is preliminary data.</text>
</comment>
<accession>A0A8K0CZH1</accession>
<keyword evidence="3" id="KW-1185">Reference proteome</keyword>
<gene>
    <name evidence="2" type="ORF">ILUMI_12491</name>
</gene>
<evidence type="ECO:0000313" key="3">
    <source>
        <dbReference type="Proteomes" id="UP000801492"/>
    </source>
</evidence>